<evidence type="ECO:0000256" key="4">
    <source>
        <dbReference type="ARBA" id="ARBA00023239"/>
    </source>
</evidence>
<evidence type="ECO:0000256" key="3">
    <source>
        <dbReference type="ARBA" id="ARBA00022833"/>
    </source>
</evidence>
<dbReference type="SUPFAM" id="SSF51316">
    <property type="entry name" value="Mss4-like"/>
    <property type="match status" value="1"/>
</dbReference>
<dbReference type="RefSeq" id="WP_183995692.1">
    <property type="nucleotide sequence ID" value="NZ_JACIEH010000001.1"/>
</dbReference>
<dbReference type="InterPro" id="IPR006913">
    <property type="entry name" value="CENP-V/GFA"/>
</dbReference>
<dbReference type="AlphaFoldDB" id="A0A7W6NW36"/>
<sequence>MPYSGSCACGAVTATIAGEPVAVRQCWCRQCQRMAAGSPTTNAMFATDDLELSGTLTTASYVAASGNTLTQSFCGACGTPVMGQSSARPQFRTLRLGFLDDAKDLTPTVAIWTDDAPSWAYIDPALETFPRQPPAPTNPSPIGRGSEPAKSAEG</sequence>
<keyword evidence="2" id="KW-0479">Metal-binding</keyword>
<dbReference type="GO" id="GO:0016846">
    <property type="term" value="F:carbon-sulfur lyase activity"/>
    <property type="evidence" value="ECO:0007669"/>
    <property type="project" value="InterPro"/>
</dbReference>
<dbReference type="PANTHER" id="PTHR33337:SF40">
    <property type="entry name" value="CENP-V_GFA DOMAIN-CONTAINING PROTEIN-RELATED"/>
    <property type="match status" value="1"/>
</dbReference>
<accession>A0A7W6NW36</accession>
<dbReference type="Proteomes" id="UP000557392">
    <property type="component" value="Unassembled WGS sequence"/>
</dbReference>
<dbReference type="GO" id="GO:0046872">
    <property type="term" value="F:metal ion binding"/>
    <property type="evidence" value="ECO:0007669"/>
    <property type="project" value="UniProtKB-KW"/>
</dbReference>
<keyword evidence="3" id="KW-0862">Zinc</keyword>
<gene>
    <name evidence="7" type="ORF">GGR46_001311</name>
</gene>
<keyword evidence="8" id="KW-1185">Reference proteome</keyword>
<dbReference type="InterPro" id="IPR011057">
    <property type="entry name" value="Mss4-like_sf"/>
</dbReference>
<dbReference type="Pfam" id="PF04828">
    <property type="entry name" value="GFA"/>
    <property type="match status" value="1"/>
</dbReference>
<feature type="region of interest" description="Disordered" evidence="5">
    <location>
        <begin position="127"/>
        <end position="154"/>
    </location>
</feature>
<dbReference type="PANTHER" id="PTHR33337">
    <property type="entry name" value="GFA DOMAIN-CONTAINING PROTEIN"/>
    <property type="match status" value="1"/>
</dbReference>
<comment type="similarity">
    <text evidence="1">Belongs to the Gfa family.</text>
</comment>
<evidence type="ECO:0000256" key="1">
    <source>
        <dbReference type="ARBA" id="ARBA00005495"/>
    </source>
</evidence>
<organism evidence="7 8">
    <name type="scientific">Sphingomonas kyeonggiensis</name>
    <dbReference type="NCBI Taxonomy" id="1268553"/>
    <lineage>
        <taxon>Bacteria</taxon>
        <taxon>Pseudomonadati</taxon>
        <taxon>Pseudomonadota</taxon>
        <taxon>Alphaproteobacteria</taxon>
        <taxon>Sphingomonadales</taxon>
        <taxon>Sphingomonadaceae</taxon>
        <taxon>Sphingomonas</taxon>
    </lineage>
</organism>
<protein>
    <recommendedName>
        <fullName evidence="6">CENP-V/GFA domain-containing protein</fullName>
    </recommendedName>
</protein>
<name>A0A7W6NW36_9SPHN</name>
<proteinExistence type="inferred from homology"/>
<evidence type="ECO:0000259" key="6">
    <source>
        <dbReference type="PROSITE" id="PS51891"/>
    </source>
</evidence>
<evidence type="ECO:0000256" key="5">
    <source>
        <dbReference type="SAM" id="MobiDB-lite"/>
    </source>
</evidence>
<keyword evidence="4" id="KW-0456">Lyase</keyword>
<feature type="domain" description="CENP-V/GFA" evidence="6">
    <location>
        <begin position="3"/>
        <end position="114"/>
    </location>
</feature>
<evidence type="ECO:0000313" key="7">
    <source>
        <dbReference type="EMBL" id="MBB4097778.1"/>
    </source>
</evidence>
<comment type="caution">
    <text evidence="7">The sequence shown here is derived from an EMBL/GenBank/DDBJ whole genome shotgun (WGS) entry which is preliminary data.</text>
</comment>
<reference evidence="7 8" key="1">
    <citation type="submission" date="2020-08" db="EMBL/GenBank/DDBJ databases">
        <title>Genomic Encyclopedia of Type Strains, Phase IV (KMG-IV): sequencing the most valuable type-strain genomes for metagenomic binning, comparative biology and taxonomic classification.</title>
        <authorList>
            <person name="Goeker M."/>
        </authorList>
    </citation>
    <scope>NUCLEOTIDE SEQUENCE [LARGE SCALE GENOMIC DNA]</scope>
    <source>
        <strain evidence="7 8">DSM 101806</strain>
    </source>
</reference>
<evidence type="ECO:0000256" key="2">
    <source>
        <dbReference type="ARBA" id="ARBA00022723"/>
    </source>
</evidence>
<dbReference type="PROSITE" id="PS51891">
    <property type="entry name" value="CENP_V_GFA"/>
    <property type="match status" value="1"/>
</dbReference>
<evidence type="ECO:0000313" key="8">
    <source>
        <dbReference type="Proteomes" id="UP000557392"/>
    </source>
</evidence>
<dbReference type="EMBL" id="JACIEH010000001">
    <property type="protein sequence ID" value="MBB4097778.1"/>
    <property type="molecule type" value="Genomic_DNA"/>
</dbReference>
<dbReference type="Gene3D" id="3.90.1590.10">
    <property type="entry name" value="glutathione-dependent formaldehyde- activating enzyme (gfa)"/>
    <property type="match status" value="1"/>
</dbReference>